<dbReference type="Gene3D" id="3.60.60.10">
    <property type="entry name" value="Penicillin V Acylase, Chain A"/>
    <property type="match status" value="1"/>
</dbReference>
<dbReference type="OrthoDB" id="1265391at2"/>
<evidence type="ECO:0000313" key="7">
    <source>
        <dbReference type="Proteomes" id="UP000054854"/>
    </source>
</evidence>
<dbReference type="STRING" id="28085.Lcin_2521"/>
<dbReference type="RefSeq" id="WP_058465648.1">
    <property type="nucleotide sequence ID" value="NZ_CAAAHQ010000003.1"/>
</dbReference>
<sequence length="334" mass="37067">MKKNIFLGLIFTLLVTSSYSCTTVFWNNNDKAKVVARTVDLFIPDTPTILVYSRGMTRQGEAGPNSLKWKSKYGSVVVTEFKTSAASDGINEHGLSAHLLYLTGSSFEARNEKLPALSNTLWAQYILDNYKTVAEVVNSTNDFQLTETVLHDKKWPLHLSVQDPSGDAAVIEFIDGKKIVYHGSQYTVMTNEPAYKIQLENLKNYKSFGGKLALPGDCDPLSRFVRVATYLKTLPSPKDIREAVAGVLSVIRTAMVPFGAVDTSGNETEDAWATRWVSVADLTNKTFYFNTTITPNIIWLDLNKLDFSEGKPVLSLDPNDMSLVGDVQNLMKKS</sequence>
<evidence type="ECO:0000313" key="6">
    <source>
        <dbReference type="EMBL" id="STX35720.1"/>
    </source>
</evidence>
<dbReference type="InterPro" id="IPR052193">
    <property type="entry name" value="Peptidase_C59"/>
</dbReference>
<keyword evidence="7" id="KW-1185">Reference proteome</keyword>
<dbReference type="GO" id="GO:0045302">
    <property type="term" value="F:choloylglycine hydrolase activity"/>
    <property type="evidence" value="ECO:0007669"/>
    <property type="project" value="UniProtKB-EC"/>
</dbReference>
<dbReference type="Proteomes" id="UP000054854">
    <property type="component" value="Unassembled WGS sequence"/>
</dbReference>
<evidence type="ECO:0000313" key="5">
    <source>
        <dbReference type="EMBL" id="KTC83149.1"/>
    </source>
</evidence>
<dbReference type="PROSITE" id="PS51257">
    <property type="entry name" value="PROKAR_LIPOPROTEIN"/>
    <property type="match status" value="1"/>
</dbReference>
<dbReference type="SUPFAM" id="SSF56235">
    <property type="entry name" value="N-terminal nucleophile aminohydrolases (Ntn hydrolases)"/>
    <property type="match status" value="1"/>
</dbReference>
<dbReference type="EMBL" id="UGNX01000001">
    <property type="protein sequence ID" value="STX35720.1"/>
    <property type="molecule type" value="Genomic_DNA"/>
</dbReference>
<reference evidence="6 8" key="2">
    <citation type="submission" date="2018-06" db="EMBL/GenBank/DDBJ databases">
        <authorList>
            <consortium name="Pathogen Informatics"/>
            <person name="Doyle S."/>
        </authorList>
    </citation>
    <scope>NUCLEOTIDE SEQUENCE [LARGE SCALE GENOMIC DNA]</scope>
    <source>
        <strain evidence="6 8">NCTC12438</strain>
    </source>
</reference>
<dbReference type="GO" id="GO:0008953">
    <property type="term" value="F:penicillin amidase activity"/>
    <property type="evidence" value="ECO:0007669"/>
    <property type="project" value="UniProtKB-EC"/>
</dbReference>
<accession>A0A378ILB9</accession>
<evidence type="ECO:0000256" key="3">
    <source>
        <dbReference type="SAM" id="SignalP"/>
    </source>
</evidence>
<dbReference type="Proteomes" id="UP000255316">
    <property type="component" value="Unassembled WGS sequence"/>
</dbReference>
<feature type="domain" description="Choloylglycine hydrolase/NAAA C-terminal" evidence="4">
    <location>
        <begin position="21"/>
        <end position="307"/>
    </location>
</feature>
<dbReference type="Pfam" id="PF02275">
    <property type="entry name" value="CBAH"/>
    <property type="match status" value="1"/>
</dbReference>
<comment type="similarity">
    <text evidence="1">Belongs to the peptidase C59 family.</text>
</comment>
<dbReference type="EMBL" id="LNXX01000043">
    <property type="protein sequence ID" value="KTC83149.1"/>
    <property type="molecule type" value="Genomic_DNA"/>
</dbReference>
<protein>
    <submittedName>
        <fullName evidence="6">Choloylglycine hydrolase</fullName>
        <ecNumber evidence="6">3.5.1.11</ecNumber>
        <ecNumber evidence="6">3.5.1.24</ecNumber>
    </submittedName>
</protein>
<feature type="chain" id="PRO_5017086348" evidence="3">
    <location>
        <begin position="23"/>
        <end position="334"/>
    </location>
</feature>
<gene>
    <name evidence="5" type="ORF">Lcin_2521</name>
    <name evidence="6" type="ORF">NCTC12438_02348</name>
</gene>
<dbReference type="PANTHER" id="PTHR35527:SF2">
    <property type="entry name" value="HYDROLASE"/>
    <property type="match status" value="1"/>
</dbReference>
<organism evidence="6 8">
    <name type="scientific">Legionella cincinnatiensis</name>
    <dbReference type="NCBI Taxonomy" id="28085"/>
    <lineage>
        <taxon>Bacteria</taxon>
        <taxon>Pseudomonadati</taxon>
        <taxon>Pseudomonadota</taxon>
        <taxon>Gammaproteobacteria</taxon>
        <taxon>Legionellales</taxon>
        <taxon>Legionellaceae</taxon>
        <taxon>Legionella</taxon>
    </lineage>
</organism>
<dbReference type="PANTHER" id="PTHR35527">
    <property type="entry name" value="CHOLOYLGLYCINE HYDROLASE"/>
    <property type="match status" value="1"/>
</dbReference>
<evidence type="ECO:0000259" key="4">
    <source>
        <dbReference type="Pfam" id="PF02275"/>
    </source>
</evidence>
<dbReference type="EC" id="3.5.1.24" evidence="6"/>
<evidence type="ECO:0000256" key="2">
    <source>
        <dbReference type="ARBA" id="ARBA00022801"/>
    </source>
</evidence>
<keyword evidence="2 6" id="KW-0378">Hydrolase</keyword>
<name>A0A378ILB9_9GAMM</name>
<reference evidence="5 7" key="1">
    <citation type="submission" date="2015-11" db="EMBL/GenBank/DDBJ databases">
        <title>Genomic analysis of 38 Legionella species identifies large and diverse effector repertoires.</title>
        <authorList>
            <person name="Burstein D."/>
            <person name="Amaro F."/>
            <person name="Zusman T."/>
            <person name="Lifshitz Z."/>
            <person name="Cohen O."/>
            <person name="Gilbert J.A."/>
            <person name="Pupko T."/>
            <person name="Shuman H.A."/>
            <person name="Segal G."/>
        </authorList>
    </citation>
    <scope>NUCLEOTIDE SEQUENCE [LARGE SCALE GENOMIC DNA]</scope>
    <source>
        <strain evidence="5 7">CDC#72-OH-14</strain>
    </source>
</reference>
<dbReference type="InterPro" id="IPR029055">
    <property type="entry name" value="Ntn_hydrolases_N"/>
</dbReference>
<proteinExistence type="inferred from homology"/>
<evidence type="ECO:0000313" key="8">
    <source>
        <dbReference type="Proteomes" id="UP000255316"/>
    </source>
</evidence>
<dbReference type="InterPro" id="IPR029132">
    <property type="entry name" value="CBAH/NAAA_C"/>
</dbReference>
<dbReference type="EC" id="3.5.1.11" evidence="6"/>
<dbReference type="AlphaFoldDB" id="A0A378ILB9"/>
<evidence type="ECO:0000256" key="1">
    <source>
        <dbReference type="ARBA" id="ARBA00006625"/>
    </source>
</evidence>
<keyword evidence="3" id="KW-0732">Signal</keyword>
<feature type="signal peptide" evidence="3">
    <location>
        <begin position="1"/>
        <end position="22"/>
    </location>
</feature>